<protein>
    <submittedName>
        <fullName evidence="1">Uncharacterized protein</fullName>
    </submittedName>
</protein>
<evidence type="ECO:0000313" key="2">
    <source>
        <dbReference type="Proteomes" id="UP001221757"/>
    </source>
</evidence>
<proteinExistence type="predicted"/>
<accession>A0AAD7DV50</accession>
<comment type="caution">
    <text evidence="1">The sequence shown here is derived from an EMBL/GenBank/DDBJ whole genome shotgun (WGS) entry which is preliminary data.</text>
</comment>
<name>A0AAD7DV50_MYCRO</name>
<dbReference type="EMBL" id="JARKIE010000020">
    <property type="protein sequence ID" value="KAJ7700465.1"/>
    <property type="molecule type" value="Genomic_DNA"/>
</dbReference>
<gene>
    <name evidence="1" type="ORF">B0H17DRAFT_1251449</name>
</gene>
<keyword evidence="2" id="KW-1185">Reference proteome</keyword>
<dbReference type="Proteomes" id="UP001221757">
    <property type="component" value="Unassembled WGS sequence"/>
</dbReference>
<sequence length="302" mass="34185">MCLNGKGKHNINTAPTYLSFMELYVARSVKVPLPTQARAQAKAGPGQALGVGLGFGLRNPKPRPAQARPKPWLSGQARPRASLFVGKFYVGGMAPRTALARSVLNTLSSENLGENAAWRISWGWIKYLVSSIPPSAELLPLIRQINPVFLFFSRKEITELRKTISWFQLWEDYIFMDHFFSCLRRWDSSSHLPPSSNRTAFSILECEEAFTKSPGFFTPSADTRAFRSPFILTALLDMSWEELRSIVSSLRDILGEDEEKLRLVSIFMQAETRRYQWAAEHKIIVHGCLLKDVGSSKLDFHF</sequence>
<evidence type="ECO:0000313" key="1">
    <source>
        <dbReference type="EMBL" id="KAJ7700465.1"/>
    </source>
</evidence>
<dbReference type="AlphaFoldDB" id="A0AAD7DV50"/>
<reference evidence="1" key="1">
    <citation type="submission" date="2023-03" db="EMBL/GenBank/DDBJ databases">
        <title>Massive genome expansion in bonnet fungi (Mycena s.s.) driven by repeated elements and novel gene families across ecological guilds.</title>
        <authorList>
            <consortium name="Lawrence Berkeley National Laboratory"/>
            <person name="Harder C.B."/>
            <person name="Miyauchi S."/>
            <person name="Viragh M."/>
            <person name="Kuo A."/>
            <person name="Thoen E."/>
            <person name="Andreopoulos B."/>
            <person name="Lu D."/>
            <person name="Skrede I."/>
            <person name="Drula E."/>
            <person name="Henrissat B."/>
            <person name="Morin E."/>
            <person name="Kohler A."/>
            <person name="Barry K."/>
            <person name="LaButti K."/>
            <person name="Morin E."/>
            <person name="Salamov A."/>
            <person name="Lipzen A."/>
            <person name="Mereny Z."/>
            <person name="Hegedus B."/>
            <person name="Baldrian P."/>
            <person name="Stursova M."/>
            <person name="Weitz H."/>
            <person name="Taylor A."/>
            <person name="Grigoriev I.V."/>
            <person name="Nagy L.G."/>
            <person name="Martin F."/>
            <person name="Kauserud H."/>
        </authorList>
    </citation>
    <scope>NUCLEOTIDE SEQUENCE</scope>
    <source>
        <strain evidence="1">CBHHK067</strain>
    </source>
</reference>
<organism evidence="1 2">
    <name type="scientific">Mycena rosella</name>
    <name type="common">Pink bonnet</name>
    <name type="synonym">Agaricus rosellus</name>
    <dbReference type="NCBI Taxonomy" id="1033263"/>
    <lineage>
        <taxon>Eukaryota</taxon>
        <taxon>Fungi</taxon>
        <taxon>Dikarya</taxon>
        <taxon>Basidiomycota</taxon>
        <taxon>Agaricomycotina</taxon>
        <taxon>Agaricomycetes</taxon>
        <taxon>Agaricomycetidae</taxon>
        <taxon>Agaricales</taxon>
        <taxon>Marasmiineae</taxon>
        <taxon>Mycenaceae</taxon>
        <taxon>Mycena</taxon>
    </lineage>
</organism>